<keyword evidence="6 10" id="KW-0067">ATP-binding</keyword>
<dbReference type="InterPro" id="IPR027417">
    <property type="entry name" value="P-loop_NTPase"/>
</dbReference>
<feature type="domain" description="ABC transporter" evidence="9">
    <location>
        <begin position="257"/>
        <end position="501"/>
    </location>
</feature>
<evidence type="ECO:0000256" key="1">
    <source>
        <dbReference type="ARBA" id="ARBA00004202"/>
    </source>
</evidence>
<keyword evidence="7" id="KW-1278">Translocase</keyword>
<proteinExistence type="predicted"/>
<sequence length="513" mass="56656">MSEPVLEMKNITKTFSGVKANDNVNLKLYSGEIHALLGENGAGKSTLMNILTGIYKPAYGKIFYKGEKVSFKSPKQAVDLGIGMVHQHFRLIPTLTATENIVLSTKDSGFMVDTALMDKKVQECSEKFGLEVTPNAKIWQLSVGEQQRVEIVKLLYRGTEIMILDEPSAVLTPEESINMFKTLRKMADNGKTVVFITHKMNEVMMHADRITVLRNGTSIATMKREETNKQELTSLMMGKLVVEKIQEAKTPIGEKLLSLNDISVRNDRGIIGLSGLNMEMHKSEIFGIAGVAGNGQNLLAEVIAGLRKSETGSITYKDKDITLSSVKQRINDGIAFIPEDRIHMGLVASMNMQENFILKSSDGKKYSSRGFLLKSKIKERTAEIVKQYAVKNAGLKFPVSMMSGGNQQKLLIGREMDNNPDVVIAAYPVRGLDIGTTQAIHNILLEARNQGKSILLISEDLDELLQLSDRIGVLCSGKMQGVLDIKDATYEKIGSLMSGEKEDNYEDISAEAR</sequence>
<keyword evidence="2" id="KW-0813">Transport</keyword>
<protein>
    <submittedName>
        <fullName evidence="10">Galactose/methyl galactoside import ATP-binding protein MglA</fullName>
        <ecNumber evidence="10">3.6.3.17</ecNumber>
    </submittedName>
</protein>
<evidence type="ECO:0000256" key="8">
    <source>
        <dbReference type="ARBA" id="ARBA00023136"/>
    </source>
</evidence>
<dbReference type="GO" id="GO:0005524">
    <property type="term" value="F:ATP binding"/>
    <property type="evidence" value="ECO:0007669"/>
    <property type="project" value="UniProtKB-KW"/>
</dbReference>
<evidence type="ECO:0000313" key="10">
    <source>
        <dbReference type="EMBL" id="MPM31625.1"/>
    </source>
</evidence>
<accession>A0A644YSR5</accession>
<name>A0A644YSR5_9ZZZZ</name>
<evidence type="ECO:0000256" key="3">
    <source>
        <dbReference type="ARBA" id="ARBA00022475"/>
    </source>
</evidence>
<reference evidence="10" key="1">
    <citation type="submission" date="2019-08" db="EMBL/GenBank/DDBJ databases">
        <authorList>
            <person name="Kucharzyk K."/>
            <person name="Murdoch R.W."/>
            <person name="Higgins S."/>
            <person name="Loffler F."/>
        </authorList>
    </citation>
    <scope>NUCLEOTIDE SEQUENCE</scope>
</reference>
<dbReference type="EC" id="3.6.3.17" evidence="10"/>
<evidence type="ECO:0000256" key="7">
    <source>
        <dbReference type="ARBA" id="ARBA00022967"/>
    </source>
</evidence>
<evidence type="ECO:0000256" key="5">
    <source>
        <dbReference type="ARBA" id="ARBA00022741"/>
    </source>
</evidence>
<evidence type="ECO:0000256" key="4">
    <source>
        <dbReference type="ARBA" id="ARBA00022737"/>
    </source>
</evidence>
<dbReference type="PANTHER" id="PTHR43790">
    <property type="entry name" value="CARBOHYDRATE TRANSPORT ATP-BINDING PROTEIN MG119-RELATED"/>
    <property type="match status" value="1"/>
</dbReference>
<dbReference type="CDD" id="cd03216">
    <property type="entry name" value="ABC_Carb_Monos_I"/>
    <property type="match status" value="1"/>
</dbReference>
<keyword evidence="3" id="KW-1003">Cell membrane</keyword>
<keyword evidence="5" id="KW-0547">Nucleotide-binding</keyword>
<evidence type="ECO:0000256" key="6">
    <source>
        <dbReference type="ARBA" id="ARBA00022840"/>
    </source>
</evidence>
<gene>
    <name evidence="10" type="primary">mglA_38</name>
    <name evidence="10" type="ORF">SDC9_78181</name>
</gene>
<organism evidence="10">
    <name type="scientific">bioreactor metagenome</name>
    <dbReference type="NCBI Taxonomy" id="1076179"/>
    <lineage>
        <taxon>unclassified sequences</taxon>
        <taxon>metagenomes</taxon>
        <taxon>ecological metagenomes</taxon>
    </lineage>
</organism>
<dbReference type="PROSITE" id="PS00211">
    <property type="entry name" value="ABC_TRANSPORTER_1"/>
    <property type="match status" value="2"/>
</dbReference>
<evidence type="ECO:0000259" key="9">
    <source>
        <dbReference type="PROSITE" id="PS50893"/>
    </source>
</evidence>
<dbReference type="InterPro" id="IPR003439">
    <property type="entry name" value="ABC_transporter-like_ATP-bd"/>
</dbReference>
<dbReference type="CDD" id="cd03215">
    <property type="entry name" value="ABC_Carb_Monos_II"/>
    <property type="match status" value="1"/>
</dbReference>
<comment type="caution">
    <text evidence="10">The sequence shown here is derived from an EMBL/GenBank/DDBJ whole genome shotgun (WGS) entry which is preliminary data.</text>
</comment>
<dbReference type="SUPFAM" id="SSF52540">
    <property type="entry name" value="P-loop containing nucleoside triphosphate hydrolases"/>
    <property type="match status" value="2"/>
</dbReference>
<dbReference type="GO" id="GO:0005886">
    <property type="term" value="C:plasma membrane"/>
    <property type="evidence" value="ECO:0007669"/>
    <property type="project" value="UniProtKB-SubCell"/>
</dbReference>
<dbReference type="FunFam" id="3.40.50.300:FF:000127">
    <property type="entry name" value="Ribose import ATP-binding protein RbsA"/>
    <property type="match status" value="1"/>
</dbReference>
<dbReference type="EMBL" id="VSSQ01006127">
    <property type="protein sequence ID" value="MPM31625.1"/>
    <property type="molecule type" value="Genomic_DNA"/>
</dbReference>
<dbReference type="InterPro" id="IPR050107">
    <property type="entry name" value="ABC_carbohydrate_import_ATPase"/>
</dbReference>
<keyword evidence="10" id="KW-0378">Hydrolase</keyword>
<dbReference type="InterPro" id="IPR017871">
    <property type="entry name" value="ABC_transporter-like_CS"/>
</dbReference>
<dbReference type="Gene3D" id="3.40.50.300">
    <property type="entry name" value="P-loop containing nucleotide triphosphate hydrolases"/>
    <property type="match status" value="2"/>
</dbReference>
<dbReference type="Pfam" id="PF00005">
    <property type="entry name" value="ABC_tran"/>
    <property type="match status" value="2"/>
</dbReference>
<keyword evidence="4" id="KW-0677">Repeat</keyword>
<keyword evidence="8" id="KW-0472">Membrane</keyword>
<comment type="subcellular location">
    <subcellularLocation>
        <location evidence="1">Cell membrane</location>
        <topology evidence="1">Peripheral membrane protein</topology>
    </subcellularLocation>
</comment>
<feature type="domain" description="ABC transporter" evidence="9">
    <location>
        <begin position="6"/>
        <end position="240"/>
    </location>
</feature>
<dbReference type="GO" id="GO:0016887">
    <property type="term" value="F:ATP hydrolysis activity"/>
    <property type="evidence" value="ECO:0007669"/>
    <property type="project" value="InterPro"/>
</dbReference>
<dbReference type="PANTHER" id="PTHR43790:SF4">
    <property type="entry name" value="GUANOSINE IMPORT ATP-BINDING PROTEIN NUPO"/>
    <property type="match status" value="1"/>
</dbReference>
<dbReference type="SMART" id="SM00382">
    <property type="entry name" value="AAA"/>
    <property type="match status" value="1"/>
</dbReference>
<dbReference type="AlphaFoldDB" id="A0A644YSR5"/>
<dbReference type="InterPro" id="IPR003593">
    <property type="entry name" value="AAA+_ATPase"/>
</dbReference>
<evidence type="ECO:0000256" key="2">
    <source>
        <dbReference type="ARBA" id="ARBA00022448"/>
    </source>
</evidence>
<dbReference type="PROSITE" id="PS50893">
    <property type="entry name" value="ABC_TRANSPORTER_2"/>
    <property type="match status" value="2"/>
</dbReference>